<keyword evidence="1" id="KW-0732">Signal</keyword>
<keyword evidence="4" id="KW-1185">Reference proteome</keyword>
<dbReference type="InterPro" id="IPR004303">
    <property type="entry name" value="PAD"/>
</dbReference>
<comment type="caution">
    <text evidence="3">The sequence shown here is derived from an EMBL/GenBank/DDBJ whole genome shotgun (WGS) entry which is preliminary data.</text>
</comment>
<protein>
    <submittedName>
        <fullName evidence="3">Protein-arginine deiminase domain-containing protein</fullName>
    </submittedName>
</protein>
<dbReference type="Gene3D" id="3.75.10.10">
    <property type="entry name" value="L-arginine/glycine Amidinotransferase, Chain A"/>
    <property type="match status" value="1"/>
</dbReference>
<accession>A0ABT1DSR9</accession>
<evidence type="ECO:0000259" key="2">
    <source>
        <dbReference type="Pfam" id="PF03068"/>
    </source>
</evidence>
<evidence type="ECO:0000313" key="4">
    <source>
        <dbReference type="Proteomes" id="UP001523369"/>
    </source>
</evidence>
<gene>
    <name evidence="3" type="ORF">M1L60_25045</name>
</gene>
<dbReference type="RefSeq" id="WP_253239946.1">
    <property type="nucleotide sequence ID" value="NZ_JAMYJR010000027.1"/>
</dbReference>
<sequence length="609" mass="65656">MRRRHMAGLSAAAAAVLLAGVPMVAHAGSAPVAELRASGPDPVFLANLDDDAGACRARSRTIAAAAVDREAAADERFQAAKEELEQEPDKDQAERAYLALRRSHRVELNQADRELAACHDAADTTVNGPADELDLTRLRIGAWPDAPADATATLVTTGRVRLFVKRSGWQVASTVSAAELRRGAELGLEGTDVVRDRAVWDGRATVTLRVTAGGRTTSSVVRLREAPVITQLNTQKLQRVLTSDATDDSGRQWRAATAAVLPEGVPLDRIDTGGDDWMQDLFEPAYQVMPGPNGKPHGLRVLVPTVNDLHRQAARITYTRLRGPGVAVVHVPGVPAEGLDDMNTYDSMGNVETMPPTPGHPHGTIVVGNTPSRELLTFFRSQGAQDVVTVDTGWLTIGHVDEFIQFLPSARGWRAIVADPAAGLRLLDKASGAQKLHGGLPTLEWPYDERIDQRTVAEFRADEQFVDTNRTAAARIAANVAELGLTEDRIVRVPMLFTARSLDWAIEKTAAEQLPAGPDRDQALADLNAMRQAVAETPNVINGLVVNAGRYVAPKPYGPRVNGRDVFADATTAALTRIGHQVRFVDDLISAHVSEGEIHCSTNTFRAYP</sequence>
<dbReference type="EMBL" id="JAMYJR010000027">
    <property type="protein sequence ID" value="MCO8273869.1"/>
    <property type="molecule type" value="Genomic_DNA"/>
</dbReference>
<name>A0ABT1DSR9_9ACTN</name>
<dbReference type="PANTHER" id="PTHR10837">
    <property type="entry name" value="PEPTIDYLARGININE DEIMINASE"/>
    <property type="match status" value="1"/>
</dbReference>
<feature type="domain" description="Protein-arginine deiminase C-terminal" evidence="2">
    <location>
        <begin position="217"/>
        <end position="607"/>
    </location>
</feature>
<evidence type="ECO:0000256" key="1">
    <source>
        <dbReference type="SAM" id="SignalP"/>
    </source>
</evidence>
<organism evidence="3 4">
    <name type="scientific">Paractinoplanes aksuensis</name>
    <dbReference type="NCBI Taxonomy" id="2939490"/>
    <lineage>
        <taxon>Bacteria</taxon>
        <taxon>Bacillati</taxon>
        <taxon>Actinomycetota</taxon>
        <taxon>Actinomycetes</taxon>
        <taxon>Micromonosporales</taxon>
        <taxon>Micromonosporaceae</taxon>
        <taxon>Paractinoplanes</taxon>
    </lineage>
</organism>
<reference evidence="3 4" key="1">
    <citation type="submission" date="2022-06" db="EMBL/GenBank/DDBJ databases">
        <title>New Species of the Genus Actinoplanes, ActinopZanes ferrugineus.</title>
        <authorList>
            <person name="Ding P."/>
        </authorList>
    </citation>
    <scope>NUCLEOTIDE SEQUENCE [LARGE SCALE GENOMIC DNA]</scope>
    <source>
        <strain evidence="3 4">TRM88003</strain>
    </source>
</reference>
<feature type="signal peptide" evidence="1">
    <location>
        <begin position="1"/>
        <end position="27"/>
    </location>
</feature>
<feature type="chain" id="PRO_5046116911" evidence="1">
    <location>
        <begin position="28"/>
        <end position="609"/>
    </location>
</feature>
<dbReference type="InterPro" id="IPR013530">
    <property type="entry name" value="PAD_C"/>
</dbReference>
<proteinExistence type="predicted"/>
<evidence type="ECO:0000313" key="3">
    <source>
        <dbReference type="EMBL" id="MCO8273869.1"/>
    </source>
</evidence>
<dbReference type="Proteomes" id="UP001523369">
    <property type="component" value="Unassembled WGS sequence"/>
</dbReference>
<dbReference type="Pfam" id="PF03068">
    <property type="entry name" value="PAD"/>
    <property type="match status" value="1"/>
</dbReference>
<dbReference type="PANTHER" id="PTHR10837:SF8">
    <property type="entry name" value="PROTEIN-ARGININE DEIMINASE"/>
    <property type="match status" value="1"/>
</dbReference>
<dbReference type="SUPFAM" id="SSF55909">
    <property type="entry name" value="Pentein"/>
    <property type="match status" value="1"/>
</dbReference>